<dbReference type="Gene3D" id="3.60.15.10">
    <property type="entry name" value="Ribonuclease Z/Hydroxyacylglutathione hydrolase-like"/>
    <property type="match status" value="1"/>
</dbReference>
<accession>A0A093VJN6</accession>
<feature type="region of interest" description="Disordered" evidence="2">
    <location>
        <begin position="2179"/>
        <end position="2204"/>
    </location>
</feature>
<name>A0A093VJN6_TALMA</name>
<comment type="caution">
    <text evidence="3">The sequence shown here is derived from an EMBL/GenBank/DDBJ whole genome shotgun (WGS) entry which is preliminary data.</text>
</comment>
<protein>
    <submittedName>
        <fullName evidence="3">Ankyrin repeat and SOCS box protein 6</fullName>
    </submittedName>
</protein>
<feature type="compositionally biased region" description="Basic and acidic residues" evidence="2">
    <location>
        <begin position="310"/>
        <end position="321"/>
    </location>
</feature>
<evidence type="ECO:0000256" key="2">
    <source>
        <dbReference type="SAM" id="MobiDB-lite"/>
    </source>
</evidence>
<reference evidence="3" key="2">
    <citation type="journal article" date="2014" name="PLoS Genet.">
        <title>Signature gene expression reveals novel clues to the molecular mechanisms of dimorphic transition in Penicillium marneffei.</title>
        <authorList>
            <person name="Yang E."/>
            <person name="Wang G."/>
            <person name="Cai J."/>
            <person name="Woo P.C."/>
            <person name="Lau S.K."/>
            <person name="Yuen K.-Y."/>
            <person name="Chow W.-N."/>
            <person name="Lin X."/>
        </authorList>
    </citation>
    <scope>NUCLEOTIDE SEQUENCE</scope>
    <source>
        <strain evidence="3">PM1</strain>
    </source>
</reference>
<feature type="compositionally biased region" description="Basic and acidic residues" evidence="2">
    <location>
        <begin position="376"/>
        <end position="385"/>
    </location>
</feature>
<gene>
    <name evidence="3" type="ORF">GQ26_0171300</name>
</gene>
<dbReference type="InterPro" id="IPR002110">
    <property type="entry name" value="Ankyrin_rpt"/>
</dbReference>
<sequence>MEIEKDKGSGPYRYIKIHVCQASYGDCLALEFDDQASIVPSLGIHPVESTTKDNDQGKLLAREKKGKSAMSIEKGKDTTMEEEKQGKKKDPKVKLVQDPKLESYREKGKTRKVILIDGGPGNYQIHGTRAPPTTPLANLYAMLNTLLPVGSPNTLDTLVITHDDADHINGIHQVMMSMADTSDKGNAEFSFARGLEALEKNKPPFDKIWYNSPTLLFKDDEAKGWFDRDMEALQKEWKKIKMPLCNKEFGLIKDENPSFCKVIGGEDAKTSLFKGATKRGRLQFEFLSPNHNQVHNLRRLYREGKKKPKTSKEDKVDEPAKSGKASGKSKDSSRGGKNSTGSKNSRGGRGSKGGTVRTLTEDDDTEDEKPKKGKGKGKESKAEKAQKKKALQQYLQGVEYNGLPAAMGRDPIYSSADAFPRTGVAEEVHLSEEHRKLIAESITGNPNDSSPKNQSSLVFVVKDDASKFSAAFTGDGNATASFLQIWDGRTIRYDVLKNRLTIFTQSCTMGVSTTIVGWSASKVNRRIKTLGNKFVKQEAFIETNKVQWKKVPKISVKDKQIQPTNFFLNVLAKKYILPPRAIGIRMISITTITVKDSADSYHSHLSTLAGIITRAIVRKEPDGIDIYITSQALTEQIEGFILNFCEQPTGLETKLKAAYNEDVVRIALGLQSEESEPKLFWDKDGSYYRIWQLRPNIDPKFALYHWCPATVAAVARRDSAQKGEKGKKEKKEKEKIGKRQHIKPPVEPPKGKRGRKKHNTERNASDDETMALQADEFVFPDLSVSNSQLSIMKTSTDPRKRQRSKTKVLKGIDAFIDDLASRGWLLPDQVTGLRTEYIHNNRLIFGGLISIMLDTSLQISFFSLLPITLARKALFTTSPHYWPVSDDFEFTIDDQSMRRGTDYNVFKSISFGVKPLEQYQKWNIPFGLPNGGRGFWEVQVLSELRFVIYRPFELGRRYIYGCFLGKLCSGQDASNVIVDYLWFPDTESGVEYHIRYANNEFVADGYKMTLKDLWSTIPRGITTINALAASIMLPGKDSFIKIGDYLSIHDCGFVVEKTSAIVHDLQLKSIFGTTSFNDEKSFKPFGDIITLRLPTFRLQIENLFSISPLKVKDLPICYNSMSQSNSNNLQILSFTLGWHGGVSNKSDIKSFSRRPDFIEISIEIGQLNLVPNILKVERAILEIRLDRSNSGYDFSLTSHAGITLGQCAVELFITYGDRQEWFNVYGDDDIPGHLKLSLNTTHSGSLSLSNILGHFMPNIQCLPPAFQTILTKTGITKFRLGVEEDDSGKNSISMLDLEIVLEEDDINDQRSISASISLMTTIDDEDIKATIWLDAGEDTIVGVTLFPTGDAIQLGDIISFFGQKLSESLNLPIPKELSYLEEITAGPIYLSFRKSSDESFKLDSLFIAVEADRDFVLWDSPLVEFSNIKFVANYIRGSGMHVGFGISLALGSYELAGSLSYDHAYHDLANVDELQKLDGTSTKAMTVRTEFKGELSLHELLFNLTGVNIKEVLGHTQLESITKYTDIRIYAVDLTLSKTSSTWAIKLTADLEWLAFNSISLEAFRANSWAFNLRLECKDGPLKLLPDSWASEIQEYVDFGDTLIYFFYGPMKDSLGKQQLTLSKNSLSMLQTKGGIAITTSLKFKSKLGLLKEWLEVEDIQVFGAAGPEFFVLGVDLKRLTLFENENISIVGRFLLSYVGGGLSVAIEGDFDLNLSAISDTIISGTVEAGIDLSNGRLALGLKTHHSLKDLCRIKGLDLEAIVIKLLLDPAAEMMPTQFDLHGGIRIEDLDNVSGHDVLTWDIPVINGSPIWAGYTLIDINDSGFDIIALMEPIQLVHEDVFSLKRFHDPGKAQYKLELPNVNRDYLTPRMLNEGPVLKFASKGPDPVFVSAQLTFLGTHHKLFAVAKENSFFATFKTEVLIGSFELSVNCVLNSYIDVIASLTLDLGEQFLQIAAAVGALEGVSGSETFKRQSETSTSVRFSGNLKIGIAWASGKDPLSIELSGRARIFDRDWELGIISVRITEDDLRTLKTLASRLWEYIKDQFSNLVMTWIRAVETAVKTAITFIEDNWKLAEQELARLVADLKDLPVASVVESVLRELQTTYEDAKKVYEELDFPPFMAIKLLIRIYGENPPPDQRPFDLPDVPAGLLDLPRPARPGGPIGIPIPLDLLHGLPGFDKPLEKPTPAPEPAPSPTIPTTNPFAEIPIRLPFGGSKHESGNFLTGFPNVSIDSNDVSEDVLTALEAEADSMSLEAVPEDSHTRLDQGSKAPVNADMQGIDSKQLRDIVVARLPTWYTNEIEQYLESTSNSTSSHTDAAPVHEVIRQIASFDEEEVINIAKNLRLAGFSDADIQKAYKDSFGQDMLPQVDVTSLQKSARPMYPDYIFCRDLQDFSSYASPGSSNWLYQSPSFILAAQTHHTPVDIYVKKPWGTPPKSTKPYEEQLTNSGSVQIESGPSIGHNLEDWETKLPYLIPTSEREKSMGMIGHEGHDRCTFELCEYSILNYTSVTQRHEYGVASCSQEKRCSTLKGLFSVDKLDEPALMKISCPVQEVIPPAIESLQMDTALHMASSLTHLGIVQALVHHGANVWYRDPMDETTAVEVVVEQKRAPLTMYLVELMLSTPQSEEALPGWMEVASNLKRNYHKVASALTLSGEEDIFVTDENGTTVISLAVAKMAKFVVYALAYKYGETIWKSKQAEQGLQQAAYNSGRPLDIYTIQLGGVWEDLLGATFSDSWAAVMHLEQASTLTDNPQMQALRTPD</sequence>
<feature type="compositionally biased region" description="Basic and acidic residues" evidence="2">
    <location>
        <begin position="73"/>
        <end position="85"/>
    </location>
</feature>
<feature type="compositionally biased region" description="Basic and acidic residues" evidence="2">
    <location>
        <begin position="50"/>
        <end position="63"/>
    </location>
</feature>
<feature type="compositionally biased region" description="Low complexity" evidence="2">
    <location>
        <begin position="335"/>
        <end position="345"/>
    </location>
</feature>
<dbReference type="HOGENOM" id="CLU_227917_0_0_1"/>
<dbReference type="Gene3D" id="1.25.40.20">
    <property type="entry name" value="Ankyrin repeat-containing domain"/>
    <property type="match status" value="1"/>
</dbReference>
<dbReference type="InterPro" id="IPR036866">
    <property type="entry name" value="RibonucZ/Hydroxyglut_hydro"/>
</dbReference>
<evidence type="ECO:0000256" key="1">
    <source>
        <dbReference type="PROSITE-ProRule" id="PRU00023"/>
    </source>
</evidence>
<proteinExistence type="predicted"/>
<feature type="compositionally biased region" description="Basic residues" evidence="2">
    <location>
        <begin position="296"/>
        <end position="309"/>
    </location>
</feature>
<feature type="region of interest" description="Disordered" evidence="2">
    <location>
        <begin position="295"/>
        <end position="388"/>
    </location>
</feature>
<dbReference type="PROSITE" id="PS50297">
    <property type="entry name" value="ANK_REP_REGION"/>
    <property type="match status" value="1"/>
</dbReference>
<reference key="1">
    <citation type="journal article" date="2014" name="PLoS Genet.">
        <title>Signature Gene Expression Reveals Novel Clues to the Molecular Mechanisms of Dimorphic Transition in Penicillium marneffei.</title>
        <authorList>
            <person name="Yang E."/>
            <person name="Wang G."/>
            <person name="Cai J."/>
            <person name="Woo P.C."/>
            <person name="Lau S.K."/>
            <person name="Yuen K.-Y."/>
            <person name="Chow W.-N."/>
            <person name="Lin X."/>
        </authorList>
    </citation>
    <scope>NUCLEOTIDE SEQUENCE [LARGE SCALE GENOMIC DNA]</scope>
    <source>
        <strain>PM1</strain>
    </source>
</reference>
<dbReference type="EMBL" id="JPOX01000017">
    <property type="protein sequence ID" value="KFX46876.1"/>
    <property type="molecule type" value="Genomic_DNA"/>
</dbReference>
<feature type="repeat" description="ANK" evidence="1">
    <location>
        <begin position="2562"/>
        <end position="2594"/>
    </location>
</feature>
<feature type="region of interest" description="Disordered" evidence="2">
    <location>
        <begin position="2254"/>
        <end position="2275"/>
    </location>
</feature>
<dbReference type="SUPFAM" id="SSF56281">
    <property type="entry name" value="Metallo-hydrolase/oxidoreductase"/>
    <property type="match status" value="1"/>
</dbReference>
<evidence type="ECO:0000313" key="3">
    <source>
        <dbReference type="EMBL" id="KFX46876.1"/>
    </source>
</evidence>
<feature type="region of interest" description="Disordered" evidence="2">
    <location>
        <begin position="45"/>
        <end position="95"/>
    </location>
</feature>
<dbReference type="InterPro" id="IPR036770">
    <property type="entry name" value="Ankyrin_rpt-contain_sf"/>
</dbReference>
<dbReference type="PROSITE" id="PS50088">
    <property type="entry name" value="ANK_REPEAT"/>
    <property type="match status" value="1"/>
</dbReference>
<organism evidence="3">
    <name type="scientific">Talaromyces marneffei PM1</name>
    <dbReference type="NCBI Taxonomy" id="1077442"/>
    <lineage>
        <taxon>Eukaryota</taxon>
        <taxon>Fungi</taxon>
        <taxon>Dikarya</taxon>
        <taxon>Ascomycota</taxon>
        <taxon>Pezizomycotina</taxon>
        <taxon>Eurotiomycetes</taxon>
        <taxon>Eurotiomycetidae</taxon>
        <taxon>Eurotiales</taxon>
        <taxon>Trichocomaceae</taxon>
        <taxon>Talaromyces</taxon>
        <taxon>Talaromyces sect. Talaromyces</taxon>
    </lineage>
</organism>
<keyword evidence="1" id="KW-0040">ANK repeat</keyword>
<feature type="compositionally biased region" description="Pro residues" evidence="2">
    <location>
        <begin position="2185"/>
        <end position="2197"/>
    </location>
</feature>
<feature type="region of interest" description="Disordered" evidence="2">
    <location>
        <begin position="717"/>
        <end position="767"/>
    </location>
</feature>
<feature type="compositionally biased region" description="Basic and acidic residues" evidence="2">
    <location>
        <begin position="717"/>
        <end position="737"/>
    </location>
</feature>
<dbReference type="SUPFAM" id="SSF48403">
    <property type="entry name" value="Ankyrin repeat"/>
    <property type="match status" value="1"/>
</dbReference>